<comment type="caution">
    <text evidence="1">The sequence shown here is derived from an EMBL/GenBank/DDBJ whole genome shotgun (WGS) entry which is preliminary data.</text>
</comment>
<name>A0ABD1TB94_9LAMI</name>
<keyword evidence="2" id="KW-1185">Reference proteome</keyword>
<dbReference type="EMBL" id="JBFOLJ010000009">
    <property type="protein sequence ID" value="KAL2509964.1"/>
    <property type="molecule type" value="Genomic_DNA"/>
</dbReference>
<organism evidence="1 2">
    <name type="scientific">Forsythia ovata</name>
    <dbReference type="NCBI Taxonomy" id="205694"/>
    <lineage>
        <taxon>Eukaryota</taxon>
        <taxon>Viridiplantae</taxon>
        <taxon>Streptophyta</taxon>
        <taxon>Embryophyta</taxon>
        <taxon>Tracheophyta</taxon>
        <taxon>Spermatophyta</taxon>
        <taxon>Magnoliopsida</taxon>
        <taxon>eudicotyledons</taxon>
        <taxon>Gunneridae</taxon>
        <taxon>Pentapetalae</taxon>
        <taxon>asterids</taxon>
        <taxon>lamiids</taxon>
        <taxon>Lamiales</taxon>
        <taxon>Oleaceae</taxon>
        <taxon>Forsythieae</taxon>
        <taxon>Forsythia</taxon>
    </lineage>
</organism>
<evidence type="ECO:0008006" key="3">
    <source>
        <dbReference type="Google" id="ProtNLM"/>
    </source>
</evidence>
<dbReference type="Proteomes" id="UP001604277">
    <property type="component" value="Unassembled WGS sequence"/>
</dbReference>
<proteinExistence type="predicted"/>
<accession>A0ABD1TB94</accession>
<sequence length="115" mass="13510">MAVHNGDIFVIYTCSALNPVVYKLDQTNKVWTEMETLEGLTLFASFLSSHARMDLNGMMRKNVYFSKVRYYGKRCVSYSLDCGRYYPRKQCYDWGEQDPYESIWIEAPKDLSTFL</sequence>
<protein>
    <recommendedName>
        <fullName evidence="3">DUF295 domain-containing protein</fullName>
    </recommendedName>
</protein>
<reference evidence="2" key="1">
    <citation type="submission" date="2024-07" db="EMBL/GenBank/DDBJ databases">
        <title>Two chromosome-level genome assemblies of Korean endemic species Abeliophyllum distichum and Forsythia ovata (Oleaceae).</title>
        <authorList>
            <person name="Jang H."/>
        </authorList>
    </citation>
    <scope>NUCLEOTIDE SEQUENCE [LARGE SCALE GENOMIC DNA]</scope>
</reference>
<dbReference type="AlphaFoldDB" id="A0ABD1TB94"/>
<gene>
    <name evidence="1" type="ORF">Fot_33611</name>
</gene>
<evidence type="ECO:0000313" key="2">
    <source>
        <dbReference type="Proteomes" id="UP001604277"/>
    </source>
</evidence>
<evidence type="ECO:0000313" key="1">
    <source>
        <dbReference type="EMBL" id="KAL2509964.1"/>
    </source>
</evidence>